<organism evidence="1 2">
    <name type="scientific">Profundibacter amoris</name>
    <dbReference type="NCBI Taxonomy" id="2171755"/>
    <lineage>
        <taxon>Bacteria</taxon>
        <taxon>Pseudomonadati</taxon>
        <taxon>Pseudomonadota</taxon>
        <taxon>Alphaproteobacteria</taxon>
        <taxon>Rhodobacterales</taxon>
        <taxon>Paracoccaceae</taxon>
        <taxon>Profundibacter</taxon>
    </lineage>
</organism>
<gene>
    <name evidence="1" type="ORF">BAR1_16335</name>
</gene>
<protein>
    <submittedName>
        <fullName evidence="1">Class I SAM-dependent methyltransferase</fullName>
    </submittedName>
</protein>
<dbReference type="InterPro" id="IPR029063">
    <property type="entry name" value="SAM-dependent_MTases_sf"/>
</dbReference>
<sequence length="196" mass="21385">MTDPTTIAVYDAKFADYVALEDSKWRDPSLDRFAEMLPEGAHVLDLGCGPGKTAAFLQKAGFTVEATDASAAMVKVAAEKYGIPVRHATFDDIGGQDKYDGIWANFSLLHAPKSRMPSHLTALHKALKPDGVFHIGMKSGSGERRDRLDRFYAYYSQTELEDLLTDAGFHTLNATFGNGTGLDGSRSDWIIITAHA</sequence>
<keyword evidence="1" id="KW-0808">Transferase</keyword>
<accession>A0A347UKI5</accession>
<name>A0A347UKI5_9RHOB</name>
<dbReference type="KEGG" id="pamo:BAR1_16335"/>
<dbReference type="EMBL" id="CP032125">
    <property type="protein sequence ID" value="AXX99363.1"/>
    <property type="molecule type" value="Genomic_DNA"/>
</dbReference>
<dbReference type="Proteomes" id="UP000261704">
    <property type="component" value="Chromosome"/>
</dbReference>
<dbReference type="GO" id="GO:0032259">
    <property type="term" value="P:methylation"/>
    <property type="evidence" value="ECO:0007669"/>
    <property type="project" value="UniProtKB-KW"/>
</dbReference>
<dbReference type="RefSeq" id="WP_118944015.1">
    <property type="nucleotide sequence ID" value="NZ_CP032125.1"/>
</dbReference>
<dbReference type="PANTHER" id="PTHR43861:SF1">
    <property type="entry name" value="TRANS-ACONITATE 2-METHYLTRANSFERASE"/>
    <property type="match status" value="1"/>
</dbReference>
<evidence type="ECO:0000313" key="1">
    <source>
        <dbReference type="EMBL" id="AXX99363.1"/>
    </source>
</evidence>
<dbReference type="CDD" id="cd02440">
    <property type="entry name" value="AdoMet_MTases"/>
    <property type="match status" value="1"/>
</dbReference>
<dbReference type="OrthoDB" id="9804312at2"/>
<proteinExistence type="predicted"/>
<dbReference type="GO" id="GO:0008168">
    <property type="term" value="F:methyltransferase activity"/>
    <property type="evidence" value="ECO:0007669"/>
    <property type="project" value="UniProtKB-KW"/>
</dbReference>
<keyword evidence="1" id="KW-0489">Methyltransferase</keyword>
<dbReference type="Gene3D" id="3.40.50.150">
    <property type="entry name" value="Vaccinia Virus protein VP39"/>
    <property type="match status" value="1"/>
</dbReference>
<dbReference type="Pfam" id="PF13489">
    <property type="entry name" value="Methyltransf_23"/>
    <property type="match status" value="1"/>
</dbReference>
<dbReference type="SUPFAM" id="SSF53335">
    <property type="entry name" value="S-adenosyl-L-methionine-dependent methyltransferases"/>
    <property type="match status" value="1"/>
</dbReference>
<dbReference type="PANTHER" id="PTHR43861">
    <property type="entry name" value="TRANS-ACONITATE 2-METHYLTRANSFERASE-RELATED"/>
    <property type="match status" value="1"/>
</dbReference>
<evidence type="ECO:0000313" key="2">
    <source>
        <dbReference type="Proteomes" id="UP000261704"/>
    </source>
</evidence>
<keyword evidence="2" id="KW-1185">Reference proteome</keyword>
<reference evidence="1 2" key="1">
    <citation type="submission" date="2018-09" db="EMBL/GenBank/DDBJ databases">
        <title>Profundibacter amoris BAR1 gen. nov., sp. nov., a new member of the Roseobacter clade isolated at Lokis Castle Vent Field on the Arctic Mid-Oceanic Ridge.</title>
        <authorList>
            <person name="Le Moine Bauer S."/>
            <person name="Sjoeberg A.G."/>
            <person name="L'Haridon S."/>
            <person name="Stokke R."/>
            <person name="Roalkvam I."/>
            <person name="Steen I.H."/>
            <person name="Dahle H."/>
        </authorList>
    </citation>
    <scope>NUCLEOTIDE SEQUENCE [LARGE SCALE GENOMIC DNA]</scope>
    <source>
        <strain evidence="1 2">BAR1</strain>
    </source>
</reference>
<dbReference type="AlphaFoldDB" id="A0A347UKI5"/>